<organism evidence="1 2">
    <name type="scientific">Arxiozyma heterogenica</name>
    <dbReference type="NCBI Taxonomy" id="278026"/>
    <lineage>
        <taxon>Eukaryota</taxon>
        <taxon>Fungi</taxon>
        <taxon>Dikarya</taxon>
        <taxon>Ascomycota</taxon>
        <taxon>Saccharomycotina</taxon>
        <taxon>Saccharomycetes</taxon>
        <taxon>Saccharomycetales</taxon>
        <taxon>Saccharomycetaceae</taxon>
        <taxon>Arxiozyma</taxon>
    </lineage>
</organism>
<accession>A0AAN7ZYT5</accession>
<dbReference type="PANTHER" id="PTHR20978">
    <property type="entry name" value="SPLICING FACTOR 3B SUBUNIT 5"/>
    <property type="match status" value="1"/>
</dbReference>
<dbReference type="EMBL" id="JAWIZZ010000031">
    <property type="protein sequence ID" value="KAK5781726.1"/>
    <property type="molecule type" value="Genomic_DNA"/>
</dbReference>
<keyword evidence="2" id="KW-1185">Reference proteome</keyword>
<dbReference type="GO" id="GO:0071011">
    <property type="term" value="C:precatalytic spliceosome"/>
    <property type="evidence" value="ECO:0007669"/>
    <property type="project" value="TreeGrafter"/>
</dbReference>
<dbReference type="InterPro" id="IPR009846">
    <property type="entry name" value="SF3b5/RDS3-10"/>
</dbReference>
<gene>
    <name evidence="1" type="ORF">RI543_000912</name>
</gene>
<dbReference type="Proteomes" id="UP001306508">
    <property type="component" value="Unassembled WGS sequence"/>
</dbReference>
<reference evidence="2" key="1">
    <citation type="submission" date="2023-07" db="EMBL/GenBank/DDBJ databases">
        <title>A draft genome of Kazachstania heterogenica Y-27499.</title>
        <authorList>
            <person name="Donic C."/>
            <person name="Kralova J.S."/>
            <person name="Fidel L."/>
            <person name="Ben-Dor S."/>
            <person name="Jung S."/>
        </authorList>
    </citation>
    <scope>NUCLEOTIDE SEQUENCE [LARGE SCALE GENOMIC DNA]</scope>
    <source>
        <strain evidence="2">Y27499</strain>
    </source>
</reference>
<comment type="caution">
    <text evidence="1">The sequence shown here is derived from an EMBL/GenBank/DDBJ whole genome shotgun (WGS) entry which is preliminary data.</text>
</comment>
<dbReference type="AlphaFoldDB" id="A0AAN7ZYT5"/>
<dbReference type="GO" id="GO:0005686">
    <property type="term" value="C:U2 snRNP"/>
    <property type="evidence" value="ECO:0007669"/>
    <property type="project" value="TreeGrafter"/>
</dbReference>
<evidence type="ECO:0000313" key="2">
    <source>
        <dbReference type="Proteomes" id="UP001306508"/>
    </source>
</evidence>
<evidence type="ECO:0000313" key="1">
    <source>
        <dbReference type="EMBL" id="KAK5781726.1"/>
    </source>
</evidence>
<dbReference type="GO" id="GO:0000398">
    <property type="term" value="P:mRNA splicing, via spliceosome"/>
    <property type="evidence" value="ECO:0007669"/>
    <property type="project" value="TreeGrafter"/>
</dbReference>
<protein>
    <submittedName>
        <fullName evidence="1">Uncharacterized protein</fullName>
    </submittedName>
</protein>
<dbReference type="PANTHER" id="PTHR20978:SF0">
    <property type="entry name" value="SPLICING FACTOR 3B SUBUNIT 5"/>
    <property type="match status" value="1"/>
</dbReference>
<sequence length="89" mass="10463">MSDKQSQRHVYTNLKQKHVGVGNQDTTEEEWLSNVKRDTYYSILSHSSLLEYTTLAKNQQPLNRNASNFSFTKKQMKWELLNKMGHSGW</sequence>
<name>A0AAN7ZYT5_9SACH</name>
<dbReference type="Pfam" id="PF07189">
    <property type="entry name" value="SF3b10"/>
    <property type="match status" value="1"/>
</dbReference>
<proteinExistence type="predicted"/>